<dbReference type="GO" id="GO:0009116">
    <property type="term" value="P:nucleoside metabolic process"/>
    <property type="evidence" value="ECO:0007669"/>
    <property type="project" value="InterPro"/>
</dbReference>
<dbReference type="PANTHER" id="PTHR11904:SF9">
    <property type="entry name" value="PURINE NUCLEOSIDE PHOSPHORYLASE-RELATED"/>
    <property type="match status" value="1"/>
</dbReference>
<evidence type="ECO:0000256" key="5">
    <source>
        <dbReference type="PIRNR" id="PIRNR000477"/>
    </source>
</evidence>
<evidence type="ECO:0000256" key="1">
    <source>
        <dbReference type="ARBA" id="ARBA00005058"/>
    </source>
</evidence>
<evidence type="ECO:0000256" key="6">
    <source>
        <dbReference type="PIRSR" id="PIRSR000477-2"/>
    </source>
</evidence>
<name>A0AAV5AU28_9AGAM</name>
<evidence type="ECO:0000259" key="7">
    <source>
        <dbReference type="Pfam" id="PF01048"/>
    </source>
</evidence>
<dbReference type="AlphaFoldDB" id="A0AAV5AU28"/>
<feature type="domain" description="Nucleoside phosphorylase" evidence="7">
    <location>
        <begin position="29"/>
        <end position="266"/>
    </location>
</feature>
<dbReference type="Proteomes" id="UP001050691">
    <property type="component" value="Unassembled WGS sequence"/>
</dbReference>
<gene>
    <name evidence="8" type="ORF">Clacol_009022</name>
    <name evidence="9" type="ORF">Clacol_010598</name>
</gene>
<proteinExistence type="inferred from homology"/>
<dbReference type="SUPFAM" id="SSF53167">
    <property type="entry name" value="Purine and uridine phosphorylases"/>
    <property type="match status" value="1"/>
</dbReference>
<feature type="binding site" evidence="6">
    <location>
        <position position="34"/>
    </location>
    <ligand>
        <name>phosphate</name>
        <dbReference type="ChEBI" id="CHEBI:43474"/>
    </ligand>
</feature>
<feature type="binding site" evidence="6">
    <location>
        <begin position="89"/>
        <end position="91"/>
    </location>
    <ligand>
        <name>phosphate</name>
        <dbReference type="ChEBI" id="CHEBI:43474"/>
    </ligand>
</feature>
<sequence>MSSQQPSFASTIDTLREYVPEDLMHPLVGIVCGSGLNSLVSNLQSSVLVGYDILPGFGTSTVQGHRSSLAFGYLGSSTKRVPVVAMLGRFHPYEGHTMASVVYPIRVMAKLGIKRILITNASGALNPNLDIGTIVVIQDHLALPNMCGFNPLIGPQTDTSLPRFLPLSNAYSRDFRKLVFKAAHELQLPNDALAEGVYAWVSGPSYETPAEGRLLRLAGGDVVGMSTIPEVVAAREMDIEVVVLSLVTNKVVIPDKYDSVREEFEAELTGKMPNKKQEYVVSHEEVLQMGKQKAEVMKTLVEKIVELVPN</sequence>
<dbReference type="NCBIfam" id="TIGR01697">
    <property type="entry name" value="PNPH-PUNA-XAPA"/>
    <property type="match status" value="1"/>
</dbReference>
<organism evidence="9 10">
    <name type="scientific">Clathrus columnatus</name>
    <dbReference type="NCBI Taxonomy" id="1419009"/>
    <lineage>
        <taxon>Eukaryota</taxon>
        <taxon>Fungi</taxon>
        <taxon>Dikarya</taxon>
        <taxon>Basidiomycota</taxon>
        <taxon>Agaricomycotina</taxon>
        <taxon>Agaricomycetes</taxon>
        <taxon>Phallomycetidae</taxon>
        <taxon>Phallales</taxon>
        <taxon>Clathraceae</taxon>
        <taxon>Clathrus</taxon>
    </lineage>
</organism>
<dbReference type="NCBIfam" id="NF006054">
    <property type="entry name" value="PRK08202.1"/>
    <property type="match status" value="1"/>
</dbReference>
<accession>A0AAV5AU28</accession>
<comment type="pathway">
    <text evidence="1 5">Purine metabolism; purine nucleoside salvage.</text>
</comment>
<dbReference type="Pfam" id="PF01048">
    <property type="entry name" value="PNP_UDP_1"/>
    <property type="match status" value="1"/>
</dbReference>
<reference evidence="9" key="1">
    <citation type="submission" date="2021-10" db="EMBL/GenBank/DDBJ databases">
        <title>De novo Genome Assembly of Clathrus columnatus (Basidiomycota, Fungi) Using Illumina and Nanopore Sequence Data.</title>
        <authorList>
            <person name="Ogiso-Tanaka E."/>
            <person name="Itagaki H."/>
            <person name="Hosoya T."/>
            <person name="Hosaka K."/>
        </authorList>
    </citation>
    <scope>NUCLEOTIDE SEQUENCE</scope>
    <source>
        <strain evidence="9">MO-923</strain>
    </source>
</reference>
<feature type="binding site" evidence="6">
    <location>
        <position position="207"/>
    </location>
    <ligand>
        <name>a purine D-ribonucleoside</name>
        <dbReference type="ChEBI" id="CHEBI:142355"/>
    </ligand>
</feature>
<evidence type="ECO:0000256" key="2">
    <source>
        <dbReference type="ARBA" id="ARBA00006751"/>
    </source>
</evidence>
<feature type="binding site" evidence="6">
    <location>
        <position position="121"/>
    </location>
    <ligand>
        <name>phosphate</name>
        <dbReference type="ChEBI" id="CHEBI:43474"/>
    </ligand>
</feature>
<keyword evidence="3 5" id="KW-0328">Glycosyltransferase</keyword>
<feature type="binding site" evidence="6">
    <location>
        <position position="249"/>
    </location>
    <ligand>
        <name>a purine D-ribonucleoside</name>
        <dbReference type="ChEBI" id="CHEBI:142355"/>
    </ligand>
</feature>
<evidence type="ECO:0000256" key="3">
    <source>
        <dbReference type="ARBA" id="ARBA00022676"/>
    </source>
</evidence>
<dbReference type="EC" id="2.4.2.1" evidence="5"/>
<evidence type="ECO:0000313" key="9">
    <source>
        <dbReference type="EMBL" id="GJJ16301.1"/>
    </source>
</evidence>
<dbReference type="CDD" id="cd09009">
    <property type="entry name" value="PNP-EcPNPII_like"/>
    <property type="match status" value="1"/>
</dbReference>
<dbReference type="InterPro" id="IPR011268">
    <property type="entry name" value="Purine_phosphorylase"/>
</dbReference>
<dbReference type="EMBL" id="BPWL01000018">
    <property type="protein sequence ID" value="GJJ16301.1"/>
    <property type="molecule type" value="Genomic_DNA"/>
</dbReference>
<evidence type="ECO:0000313" key="10">
    <source>
        <dbReference type="Proteomes" id="UP001050691"/>
    </source>
</evidence>
<feature type="binding site" evidence="6">
    <location>
        <position position="65"/>
    </location>
    <ligand>
        <name>phosphate</name>
        <dbReference type="ChEBI" id="CHEBI:43474"/>
    </ligand>
</feature>
<protein>
    <recommendedName>
        <fullName evidence="5">Purine nucleoside phosphorylase</fullName>
        <ecNumber evidence="5">2.4.2.1</ecNumber>
    </recommendedName>
    <alternativeName>
        <fullName evidence="5">Inosine-guanosine phosphorylase</fullName>
    </alternativeName>
</protein>
<comment type="caution">
    <text evidence="9">The sequence shown here is derived from an EMBL/GenBank/DDBJ whole genome shotgun (WGS) entry which is preliminary data.</text>
</comment>
<dbReference type="InterPro" id="IPR000845">
    <property type="entry name" value="Nucleoside_phosphorylase_d"/>
</dbReference>
<comment type="similarity">
    <text evidence="2 5">Belongs to the PNP/MTAP phosphorylase family.</text>
</comment>
<dbReference type="GO" id="GO:0005737">
    <property type="term" value="C:cytoplasm"/>
    <property type="evidence" value="ECO:0007669"/>
    <property type="project" value="TreeGrafter"/>
</dbReference>
<dbReference type="PIRSF" id="PIRSF000477">
    <property type="entry name" value="PurNPase"/>
    <property type="match status" value="1"/>
</dbReference>
<evidence type="ECO:0000256" key="4">
    <source>
        <dbReference type="ARBA" id="ARBA00022679"/>
    </source>
</evidence>
<dbReference type="PANTHER" id="PTHR11904">
    <property type="entry name" value="METHYLTHIOADENOSINE/PURINE NUCLEOSIDE PHOSPHORYLASE"/>
    <property type="match status" value="1"/>
</dbReference>
<dbReference type="EMBL" id="BPWL01000010">
    <property type="protein sequence ID" value="GJJ14754.1"/>
    <property type="molecule type" value="Genomic_DNA"/>
</dbReference>
<dbReference type="InterPro" id="IPR035994">
    <property type="entry name" value="Nucleoside_phosphorylase_sf"/>
</dbReference>
<keyword evidence="4 5" id="KW-0808">Transferase</keyword>
<evidence type="ECO:0000313" key="8">
    <source>
        <dbReference type="EMBL" id="GJJ14754.1"/>
    </source>
</evidence>
<keyword evidence="10" id="KW-1185">Reference proteome</keyword>
<dbReference type="GO" id="GO:0004731">
    <property type="term" value="F:purine-nucleoside phosphorylase activity"/>
    <property type="evidence" value="ECO:0007669"/>
    <property type="project" value="UniProtKB-EC"/>
</dbReference>
<comment type="function">
    <text evidence="5">The purine nucleoside phosphorylases catalyze the phosphorolytic breakdown of the N-glycosidic bond in the beta-(deoxy)ribonucleoside molecules, with the formation of the corresponding free purine bases and pentose-1-phosphate.</text>
</comment>
<feature type="binding site" evidence="6">
    <location>
        <position position="226"/>
    </location>
    <ligand>
        <name>phosphate</name>
        <dbReference type="ChEBI" id="CHEBI:43474"/>
    </ligand>
</feature>
<dbReference type="Gene3D" id="3.40.50.1580">
    <property type="entry name" value="Nucleoside phosphorylase domain"/>
    <property type="match status" value="1"/>
</dbReference>